<keyword evidence="1" id="KW-0175">Coiled coil</keyword>
<protein>
    <submittedName>
        <fullName evidence="4">Uncharacterized protein</fullName>
    </submittedName>
</protein>
<dbReference type="PANTHER" id="PTHR47270">
    <property type="entry name" value="PROTEIN MLP1-LIKE"/>
    <property type="match status" value="1"/>
</dbReference>
<accession>A0A238BLX1</accession>
<keyword evidence="5" id="KW-1185">Reference proteome</keyword>
<feature type="compositionally biased region" description="Polar residues" evidence="2">
    <location>
        <begin position="400"/>
        <end position="409"/>
    </location>
</feature>
<feature type="region of interest" description="Disordered" evidence="2">
    <location>
        <begin position="369"/>
        <end position="456"/>
    </location>
</feature>
<dbReference type="OrthoDB" id="5857916at2759"/>
<evidence type="ECO:0000256" key="1">
    <source>
        <dbReference type="SAM" id="Coils"/>
    </source>
</evidence>
<keyword evidence="3" id="KW-0732">Signal</keyword>
<feature type="region of interest" description="Disordered" evidence="2">
    <location>
        <begin position="1250"/>
        <end position="1301"/>
    </location>
</feature>
<gene>
    <name evidence="4" type="ORF">X798_06791</name>
</gene>
<dbReference type="Proteomes" id="UP000242913">
    <property type="component" value="Unassembled WGS sequence"/>
</dbReference>
<organism evidence="4 5">
    <name type="scientific">Onchocerca flexuosa</name>
    <dbReference type="NCBI Taxonomy" id="387005"/>
    <lineage>
        <taxon>Eukaryota</taxon>
        <taxon>Metazoa</taxon>
        <taxon>Ecdysozoa</taxon>
        <taxon>Nematoda</taxon>
        <taxon>Chromadorea</taxon>
        <taxon>Rhabditida</taxon>
        <taxon>Spirurina</taxon>
        <taxon>Spiruromorpha</taxon>
        <taxon>Filarioidea</taxon>
        <taxon>Onchocercidae</taxon>
        <taxon>Onchocerca</taxon>
    </lineage>
</organism>
<feature type="coiled-coil region" evidence="1">
    <location>
        <begin position="712"/>
        <end position="858"/>
    </location>
</feature>
<proteinExistence type="predicted"/>
<evidence type="ECO:0000313" key="4">
    <source>
        <dbReference type="EMBL" id="OZC06222.1"/>
    </source>
</evidence>
<feature type="coiled-coil region" evidence="1">
    <location>
        <begin position="932"/>
        <end position="1064"/>
    </location>
</feature>
<dbReference type="PANTHER" id="PTHR47270:SF3">
    <property type="entry name" value="HYPOTETICAL PROTEIN"/>
    <property type="match status" value="1"/>
</dbReference>
<evidence type="ECO:0000256" key="3">
    <source>
        <dbReference type="SAM" id="SignalP"/>
    </source>
</evidence>
<reference evidence="4 5" key="1">
    <citation type="submission" date="2015-12" db="EMBL/GenBank/DDBJ databases">
        <title>Draft genome of the nematode, Onchocerca flexuosa.</title>
        <authorList>
            <person name="Mitreva M."/>
        </authorList>
    </citation>
    <scope>NUCLEOTIDE SEQUENCE [LARGE SCALE GENOMIC DNA]</scope>
    <source>
        <strain evidence="4">Red Deer</strain>
    </source>
</reference>
<evidence type="ECO:0000313" key="5">
    <source>
        <dbReference type="Proteomes" id="UP000242913"/>
    </source>
</evidence>
<feature type="chain" id="PRO_5012511677" evidence="3">
    <location>
        <begin position="26"/>
        <end position="1301"/>
    </location>
</feature>
<feature type="compositionally biased region" description="Polar residues" evidence="2">
    <location>
        <begin position="1250"/>
        <end position="1264"/>
    </location>
</feature>
<sequence length="1301" mass="146305">MTVMIIDHFLNVIIWLAVFLSSTSSLGAIAKKTKLCGDEACSGKFHRSSLANHESFLSPNENDSVSVYAIKFSDRTDLMEGALVREPARKGNFFSMHINLDDYVEFLKNAVVSNKTMFMISRDPRDHPSQRLVGIKAALPELIKDYEVNAKRLSVERQLPTEEIDYAALGYFSDTEGHGHSHNHEHKHSHNHEHYHDRGMHVDSHEHIQIVQHTVQPVVLSSETTAVPPLPTLNVPTNKPQEASVGTTTSVQQQEMPVLDSKFNVESEIPVQQNLMHEAESLMSQPDSELTSNIIPNVPKMVMPELSSVVEETSVVSENLPLSDTVDVNFVKESNLPQTQSSQEKIPPAANIVNTEKLLPTQFPQPISTQQVNTKLSPPQVMSTPSPAAILESNLPPTPQISLSLSSSVPNTPQTATPLPTPPEPSVAVVSDGTPPIDVAHSDPRHISSPSSSDTAAVLTDQNVLPVSSSPHTEPTTTTFPASQFDPVIVSSEFGSTMKMELKPGLEEKDVLETTAINLPLEPSMMPPIASNLLQDSIHSHAMSPPGTENIPHDEQKAQRNPIAEMNTERESVDKPVQTKDEVKTDIIEEDGLGYCIKGECDKVYNDAVVDEKTETGYLFVIGRLLSKLIGIARYILPLSMSNFDDAGVLVTFFVPICLLIHLLRVLVFADTCDKDNFDRRILHNALTTIRQREIQIKLLQTEIEKGKNSWNTEMDEKFENLQSEMNQLKARYYTLEEENDKLKAEADETSQMIEREHLKCRDLMEQNKNLEEKNELLKKQSSEIRATVEVLQKENERLVNEVARKSAQLTRLESEANSHSLEIKNLKDQLKTSLTENKILNQRVEELQNETVQLSEMINKIHDSNNVIVHERSSVAEAENDEQMQQNINGESGWSDFDEFDVDSPTTEISDRSKKDHVTAIRFSPAEIMEIAKLRVKLKSVEADLDQTKLIVQKQLDERDHLMRKVEFAEAEAVKRLKEVEAKEAERIEAQNQFKRILGMVEEREAKLRNAEELTEKLRNELMKWQEEVRRLEDQKKTVEFKQLEADQELKRLKAEYTKLETRNFHELRQCKQTIAALQQQSLEQVHLSNPSSDMLGNTNVMSISASSSSDRDYDPSLNSGLVVPPLLSHVRPLWDDEPPEIFSSRGDSSLLKKVDPLLNDVTLENSNISHNKGSKLRRSFREREHNIGVSLDGMHPRHKKEVRRMRSRSHGRHPIHTDYLPVLGGIPGYRGSSVNFYAGTILNKQNSKSGTLYYSSGGSNDGRSPPPEMALLSGVPPPGPMIKKPMPRPKSSTEPLERR</sequence>
<feature type="compositionally biased region" description="Polar residues" evidence="2">
    <location>
        <begin position="369"/>
        <end position="386"/>
    </location>
</feature>
<feature type="signal peptide" evidence="3">
    <location>
        <begin position="1"/>
        <end position="25"/>
    </location>
</feature>
<name>A0A238BLX1_9BILA</name>
<evidence type="ECO:0000256" key="2">
    <source>
        <dbReference type="SAM" id="MobiDB-lite"/>
    </source>
</evidence>
<dbReference type="EMBL" id="KZ270170">
    <property type="protein sequence ID" value="OZC06222.1"/>
    <property type="molecule type" value="Genomic_DNA"/>
</dbReference>